<keyword evidence="1" id="KW-0175">Coiled coil</keyword>
<evidence type="ECO:0000256" key="1">
    <source>
        <dbReference type="SAM" id="Coils"/>
    </source>
</evidence>
<dbReference type="AlphaFoldDB" id="A0A9D3N6I7"/>
<name>A0A9D3N6I7_9TELE</name>
<evidence type="ECO:0000313" key="5">
    <source>
        <dbReference type="Proteomes" id="UP000824219"/>
    </source>
</evidence>
<evidence type="ECO:0000256" key="2">
    <source>
        <dbReference type="SAM" id="MobiDB-lite"/>
    </source>
</evidence>
<proteinExistence type="predicted"/>
<sequence>MGGDDTPCRALQTTDDNQPILFFALIGRRSTCDPDSYALIGSCYFESTSLMQKSKNKENQELREEINMLKKEMETLQNQLNQELKDSITDTGFSDTSRGINVSPTLRDSLTNVSDGALCQVYSGVEQDPESPKALLDVVQLKETQKSLEARVVRLEGEIENMLEEFQVTVSQGRDNISGSEQQPHLQTADLRNEVQSLHEELQNVKQEMLALSEQKESSEKEMQDAQEAVLKLQAECEKLHRTTNKLLKHQKQGQSQTQELYKIMKERDEKMADKEITKIVEDIRADMQTLENKVLLHDTAAAKLKKKLRDLYCNFCDYKETCQNANEKIFQDLDCKAGHNVMPDRCKLHVKTLTSKRGKQYQVAYINHILLHCIPRSVCDSDSIYNMHDIHKELSIPVLPKPPSVPAPKCNRRVRQWTNLDKSDERSSTEGAWSKPGRKKSCGSDERSKNSKQEDKVSHSQLLTSKEKATKRLLPFTSSFPKMELRCTVSEMGEAQRLRLIFIPAGRPLSLSCTQSLPSCHAVSVLSPLAHCPRSPSWQLSPAAPSLHLSSTTLVCVTRAVGLA</sequence>
<feature type="coiled-coil region" evidence="1">
    <location>
        <begin position="138"/>
        <end position="243"/>
    </location>
</feature>
<reference evidence="4 5" key="1">
    <citation type="submission" date="2021-06" db="EMBL/GenBank/DDBJ databases">
        <title>Chromosome-level genome assembly of the red-tail catfish (Hemibagrus wyckioides).</title>
        <authorList>
            <person name="Shao F."/>
        </authorList>
    </citation>
    <scope>NUCLEOTIDE SEQUENCE [LARGE SCALE GENOMIC DNA]</scope>
    <source>
        <strain evidence="4">EC202008001</strain>
        <tissue evidence="4">Blood</tissue>
    </source>
</reference>
<keyword evidence="5" id="KW-1185">Reference proteome</keyword>
<accession>A0A9D3N6I7</accession>
<feature type="region of interest" description="Disordered" evidence="2">
    <location>
        <begin position="398"/>
        <end position="465"/>
    </location>
</feature>
<feature type="compositionally biased region" description="Basic and acidic residues" evidence="2">
    <location>
        <begin position="443"/>
        <end position="459"/>
    </location>
</feature>
<evidence type="ECO:0000259" key="3">
    <source>
        <dbReference type="Pfam" id="PF16043"/>
    </source>
</evidence>
<dbReference type="InterPro" id="IPR032013">
    <property type="entry name" value="DUF4795"/>
</dbReference>
<feature type="domain" description="DUF4795" evidence="3">
    <location>
        <begin position="216"/>
        <end position="340"/>
    </location>
</feature>
<gene>
    <name evidence="4" type="ORF">KOW79_019137</name>
</gene>
<dbReference type="EMBL" id="JAHKSW010000024">
    <property type="protein sequence ID" value="KAG7316839.1"/>
    <property type="molecule type" value="Genomic_DNA"/>
</dbReference>
<dbReference type="Proteomes" id="UP000824219">
    <property type="component" value="Linkage Group LG24"/>
</dbReference>
<feature type="coiled-coil region" evidence="1">
    <location>
        <begin position="52"/>
        <end position="86"/>
    </location>
</feature>
<comment type="caution">
    <text evidence="4">The sequence shown here is derived from an EMBL/GenBank/DDBJ whole genome shotgun (WGS) entry which is preliminary data.</text>
</comment>
<evidence type="ECO:0000313" key="4">
    <source>
        <dbReference type="EMBL" id="KAG7316839.1"/>
    </source>
</evidence>
<organism evidence="4 5">
    <name type="scientific">Hemibagrus wyckioides</name>
    <dbReference type="NCBI Taxonomy" id="337641"/>
    <lineage>
        <taxon>Eukaryota</taxon>
        <taxon>Metazoa</taxon>
        <taxon>Chordata</taxon>
        <taxon>Craniata</taxon>
        <taxon>Vertebrata</taxon>
        <taxon>Euteleostomi</taxon>
        <taxon>Actinopterygii</taxon>
        <taxon>Neopterygii</taxon>
        <taxon>Teleostei</taxon>
        <taxon>Ostariophysi</taxon>
        <taxon>Siluriformes</taxon>
        <taxon>Bagridae</taxon>
        <taxon>Hemibagrus</taxon>
    </lineage>
</organism>
<dbReference type="Pfam" id="PF16043">
    <property type="entry name" value="DUF4795"/>
    <property type="match status" value="1"/>
</dbReference>
<dbReference type="OrthoDB" id="5981048at2759"/>
<protein>
    <recommendedName>
        <fullName evidence="3">DUF4795 domain-containing protein</fullName>
    </recommendedName>
</protein>